<evidence type="ECO:0000256" key="1">
    <source>
        <dbReference type="ARBA" id="ARBA00000632"/>
    </source>
</evidence>
<evidence type="ECO:0000313" key="10">
    <source>
        <dbReference type="Proteomes" id="UP001202117"/>
    </source>
</evidence>
<keyword evidence="6 7" id="KW-0326">Glycosidase</keyword>
<evidence type="ECO:0000256" key="4">
    <source>
        <dbReference type="ARBA" id="ARBA00022801"/>
    </source>
</evidence>
<dbReference type="InterPro" id="IPR008727">
    <property type="entry name" value="PAAR_motif"/>
</dbReference>
<keyword evidence="10" id="KW-1185">Reference proteome</keyword>
<organism evidence="9 10">
    <name type="scientific">Halomonas flagellata</name>
    <dbReference type="NCBI Taxonomy" id="2920385"/>
    <lineage>
        <taxon>Bacteria</taxon>
        <taxon>Pseudomonadati</taxon>
        <taxon>Pseudomonadota</taxon>
        <taxon>Gammaproteobacteria</taxon>
        <taxon>Oceanospirillales</taxon>
        <taxon>Halomonadaceae</taxon>
        <taxon>Halomonas</taxon>
    </lineage>
</organism>
<dbReference type="InterPro" id="IPR033907">
    <property type="entry name" value="Endolysin_autolysin"/>
</dbReference>
<dbReference type="InterPro" id="IPR051018">
    <property type="entry name" value="Bacteriophage_GH24"/>
</dbReference>
<dbReference type="PANTHER" id="PTHR38107:SF3">
    <property type="entry name" value="LYSOZYME RRRD-RELATED"/>
    <property type="match status" value="1"/>
</dbReference>
<reference evidence="9 10" key="1">
    <citation type="submission" date="2022-02" db="EMBL/GenBank/DDBJ databases">
        <title>Halomonas fukangensis sp. nov., a halophilic bacterium isolated from a bulk soil of Kalidium foliatum at Fukang.</title>
        <authorList>
            <person name="Huang Y."/>
        </authorList>
    </citation>
    <scope>NUCLEOTIDE SEQUENCE [LARGE SCALE GENOMIC DNA]</scope>
    <source>
        <strain evidence="9 10">EGI 63088</strain>
    </source>
</reference>
<comment type="similarity">
    <text evidence="7">Belongs to the glycosyl hydrolase 24 family.</text>
</comment>
<evidence type="ECO:0000313" key="9">
    <source>
        <dbReference type="EMBL" id="MCH4563095.1"/>
    </source>
</evidence>
<dbReference type="InterPro" id="IPR034690">
    <property type="entry name" value="Endolysin_T4_type"/>
</dbReference>
<evidence type="ECO:0000256" key="7">
    <source>
        <dbReference type="RuleBase" id="RU003788"/>
    </source>
</evidence>
<dbReference type="PANTHER" id="PTHR38107">
    <property type="match status" value="1"/>
</dbReference>
<evidence type="ECO:0000256" key="3">
    <source>
        <dbReference type="ARBA" id="ARBA00022638"/>
    </source>
</evidence>
<keyword evidence="5" id="KW-1035">Host cytoplasm</keyword>
<dbReference type="Pfam" id="PF00959">
    <property type="entry name" value="Phage_lysozyme"/>
    <property type="match status" value="1"/>
</dbReference>
<evidence type="ECO:0000256" key="5">
    <source>
        <dbReference type="ARBA" id="ARBA00023200"/>
    </source>
</evidence>
<dbReference type="EC" id="3.2.1.17" evidence="7"/>
<protein>
    <recommendedName>
        <fullName evidence="7">Lysozyme</fullName>
        <ecNumber evidence="7">3.2.1.17</ecNumber>
    </recommendedName>
</protein>
<comment type="catalytic activity">
    <reaction evidence="1 7">
        <text>Hydrolysis of (1-&gt;4)-beta-linkages between N-acetylmuramic acid and N-acetyl-D-glucosamine residues in a peptidoglycan and between N-acetyl-D-glucosamine residues in chitodextrins.</text>
        <dbReference type="EC" id="3.2.1.17"/>
    </reaction>
</comment>
<proteinExistence type="inferred from homology"/>
<dbReference type="Proteomes" id="UP001202117">
    <property type="component" value="Unassembled WGS sequence"/>
</dbReference>
<feature type="region of interest" description="Disordered" evidence="8">
    <location>
        <begin position="11"/>
        <end position="58"/>
    </location>
</feature>
<dbReference type="EMBL" id="JAKVPY010000008">
    <property type="protein sequence ID" value="MCH4563095.1"/>
    <property type="molecule type" value="Genomic_DNA"/>
</dbReference>
<dbReference type="InterPro" id="IPR002196">
    <property type="entry name" value="Glyco_hydro_24"/>
</dbReference>
<sequence length="294" mass="31087">MGHKLVLVGDLGTDHDGFPPTPVTAGSPTVTIDGKPVARQGDPLAPHDKPNHSTHPRTIAEGSGSILIDGKPAALTGHAVSCGGVVVGGASAVGGESGAGAFAPSVVALATTATQAAFSSAGETSESQSTELAMSEAGKQWLMDVEQLRLTPYDDQTGREITSWVEGATIGYGHLISEAEWPLYREGINNDQAERLFDDDLTPFVRAVNRAIEVPLAQHQFDAAVMLAYNIGISAFASSSAAKLMNDPGAVTSYPNLEEAWKAWNRSQGLINRGLANRRAAEWEMYSKGVYERW</sequence>
<dbReference type="InterPro" id="IPR023347">
    <property type="entry name" value="Lysozyme_dom_sf"/>
</dbReference>
<evidence type="ECO:0000256" key="6">
    <source>
        <dbReference type="ARBA" id="ARBA00023295"/>
    </source>
</evidence>
<dbReference type="CDD" id="cd14737">
    <property type="entry name" value="PAAR_1"/>
    <property type="match status" value="1"/>
</dbReference>
<dbReference type="Pfam" id="PF05488">
    <property type="entry name" value="PAAR_motif"/>
    <property type="match status" value="1"/>
</dbReference>
<dbReference type="Gene3D" id="2.60.200.60">
    <property type="match status" value="1"/>
</dbReference>
<gene>
    <name evidence="9" type="ORF">MKP05_08130</name>
</gene>
<dbReference type="CDD" id="cd00737">
    <property type="entry name" value="lyz_endolysin_autolysin"/>
    <property type="match status" value="1"/>
</dbReference>
<keyword evidence="2 7" id="KW-0929">Antimicrobial</keyword>
<comment type="caution">
    <text evidence="9">The sequence shown here is derived from an EMBL/GenBank/DDBJ whole genome shotgun (WGS) entry which is preliminary data.</text>
</comment>
<dbReference type="NCBIfam" id="NF033420">
    <property type="entry name" value="T6SS_PAAR_dom"/>
    <property type="match status" value="1"/>
</dbReference>
<name>A0ABS9RTE6_9GAMM</name>
<keyword evidence="3 7" id="KW-0081">Bacteriolytic enzyme</keyword>
<dbReference type="HAMAP" id="MF_04110">
    <property type="entry name" value="ENDOLYSIN_T4"/>
    <property type="match status" value="1"/>
</dbReference>
<dbReference type="RefSeq" id="WP_240567849.1">
    <property type="nucleotide sequence ID" value="NZ_JAKVPY010000008.1"/>
</dbReference>
<evidence type="ECO:0000256" key="8">
    <source>
        <dbReference type="SAM" id="MobiDB-lite"/>
    </source>
</evidence>
<dbReference type="InterPro" id="IPR023346">
    <property type="entry name" value="Lysozyme-like_dom_sf"/>
</dbReference>
<evidence type="ECO:0000256" key="2">
    <source>
        <dbReference type="ARBA" id="ARBA00022529"/>
    </source>
</evidence>
<dbReference type="SUPFAM" id="SSF53955">
    <property type="entry name" value="Lysozyme-like"/>
    <property type="match status" value="1"/>
</dbReference>
<dbReference type="Gene3D" id="1.10.530.40">
    <property type="match status" value="1"/>
</dbReference>
<keyword evidence="4 7" id="KW-0378">Hydrolase</keyword>
<accession>A0ABS9RTE6</accession>